<dbReference type="Proteomes" id="UP000095342">
    <property type="component" value="Chromosome"/>
</dbReference>
<dbReference type="SUPFAM" id="SSF63882">
    <property type="entry name" value="MoeA N-terminal region -like"/>
    <property type="match status" value="1"/>
</dbReference>
<comment type="pathway">
    <text evidence="3 13">Cofactor biosynthesis; molybdopterin biosynthesis.</text>
</comment>
<sequence length="415" mass="43913">MSTPSSCDETDLEALTVEQALARVLDTVEPVGGSERVDLRSAHGRVLAHAVSAPFDVPPHANSAMDGFALRHADLATGERLHIVGEAFAGRPYRGEVGAGECVRVMTGGVVPHDTDTVVQQEHVAVEGDGIRVQRSPQAGANIRHPGEDLRAGATVLSAGQRLGAAELGLLASLGLAEIDVRRLPRVAYFSTGDELRAAGEELREGDIYDSNRITLHGLLSDAGVHAIDLGHLPDDEAITRGAMAQAAEQADLIVTTGGASVGDADFVTRILREGGGAGFWKIAMKPGRPLNFGRFGNALFFGLPGNPVSAMVTFALFVRPAIKRLRGEAYVPPLVLHAVTRSALRKVPGRTDFQRGRLTQHSDGTLEVEAAGIQASHILSGMSRANCLIRLPRESASVEAGAAVEVIPFHELFR</sequence>
<dbReference type="EC" id="2.10.1.1" evidence="5 13"/>
<comment type="catalytic activity">
    <reaction evidence="12">
        <text>adenylyl-molybdopterin + molybdate = Mo-molybdopterin + AMP + H(+)</text>
        <dbReference type="Rhea" id="RHEA:35047"/>
        <dbReference type="ChEBI" id="CHEBI:15378"/>
        <dbReference type="ChEBI" id="CHEBI:36264"/>
        <dbReference type="ChEBI" id="CHEBI:62727"/>
        <dbReference type="ChEBI" id="CHEBI:71302"/>
        <dbReference type="ChEBI" id="CHEBI:456215"/>
        <dbReference type="EC" id="2.10.1.1"/>
    </reaction>
</comment>
<dbReference type="GO" id="GO:0046872">
    <property type="term" value="F:metal ion binding"/>
    <property type="evidence" value="ECO:0007669"/>
    <property type="project" value="UniProtKB-UniRule"/>
</dbReference>
<dbReference type="PANTHER" id="PTHR10192">
    <property type="entry name" value="MOLYBDOPTERIN BIOSYNTHESIS PROTEIN"/>
    <property type="match status" value="1"/>
</dbReference>
<feature type="domain" description="MoaB/Mog" evidence="14">
    <location>
        <begin position="188"/>
        <end position="325"/>
    </location>
</feature>
<protein>
    <recommendedName>
        <fullName evidence="6 13">Molybdopterin molybdenumtransferase</fullName>
        <ecNumber evidence="5 13">2.10.1.1</ecNumber>
    </recommendedName>
</protein>
<dbReference type="InterPro" id="IPR036425">
    <property type="entry name" value="MoaB/Mog-like_dom_sf"/>
</dbReference>
<dbReference type="Gene3D" id="2.170.190.11">
    <property type="entry name" value="Molybdopterin biosynthesis moea protein, domain 3"/>
    <property type="match status" value="1"/>
</dbReference>
<dbReference type="RefSeq" id="WP_070072821.1">
    <property type="nucleotide sequence ID" value="NZ_CP017448.1"/>
</dbReference>
<dbReference type="GO" id="GO:0061599">
    <property type="term" value="F:molybdopterin molybdotransferase activity"/>
    <property type="evidence" value="ECO:0007669"/>
    <property type="project" value="UniProtKB-UniRule"/>
</dbReference>
<evidence type="ECO:0000256" key="11">
    <source>
        <dbReference type="ARBA" id="ARBA00023150"/>
    </source>
</evidence>
<dbReference type="Gene3D" id="3.90.105.10">
    <property type="entry name" value="Molybdopterin biosynthesis moea protein, domain 2"/>
    <property type="match status" value="1"/>
</dbReference>
<dbReference type="Pfam" id="PF03453">
    <property type="entry name" value="MoeA_N"/>
    <property type="match status" value="1"/>
</dbReference>
<dbReference type="Gene3D" id="2.40.340.10">
    <property type="entry name" value="MoeA, C-terminal, domain IV"/>
    <property type="match status" value="1"/>
</dbReference>
<organism evidence="15 16">
    <name type="scientific">Acidihalobacter aeolianus</name>
    <dbReference type="NCBI Taxonomy" id="2792603"/>
    <lineage>
        <taxon>Bacteria</taxon>
        <taxon>Pseudomonadati</taxon>
        <taxon>Pseudomonadota</taxon>
        <taxon>Gammaproteobacteria</taxon>
        <taxon>Chromatiales</taxon>
        <taxon>Ectothiorhodospiraceae</taxon>
        <taxon>Acidihalobacter</taxon>
    </lineage>
</organism>
<dbReference type="Pfam" id="PF03454">
    <property type="entry name" value="MoeA_C"/>
    <property type="match status" value="1"/>
</dbReference>
<dbReference type="NCBIfam" id="TIGR00177">
    <property type="entry name" value="molyb_syn"/>
    <property type="match status" value="1"/>
</dbReference>
<evidence type="ECO:0000256" key="8">
    <source>
        <dbReference type="ARBA" id="ARBA00022679"/>
    </source>
</evidence>
<accession>A0A1D8K8H2</accession>
<evidence type="ECO:0000256" key="12">
    <source>
        <dbReference type="ARBA" id="ARBA00047317"/>
    </source>
</evidence>
<evidence type="ECO:0000313" key="15">
    <source>
        <dbReference type="EMBL" id="AOV17253.1"/>
    </source>
</evidence>
<dbReference type="InterPro" id="IPR005111">
    <property type="entry name" value="MoeA_C_domain_IV"/>
</dbReference>
<evidence type="ECO:0000256" key="4">
    <source>
        <dbReference type="ARBA" id="ARBA00010763"/>
    </source>
</evidence>
<dbReference type="SUPFAM" id="SSF63867">
    <property type="entry name" value="MoeA C-terminal domain-like"/>
    <property type="match status" value="1"/>
</dbReference>
<proteinExistence type="inferred from homology"/>
<dbReference type="FunFam" id="2.40.340.10:FF:000003">
    <property type="entry name" value="Molybdopterin molybdenumtransferase"/>
    <property type="match status" value="1"/>
</dbReference>
<dbReference type="SUPFAM" id="SSF53218">
    <property type="entry name" value="Molybdenum cofactor biosynthesis proteins"/>
    <property type="match status" value="1"/>
</dbReference>
<keyword evidence="9 13" id="KW-0479">Metal-binding</keyword>
<dbReference type="InterPro" id="IPR036688">
    <property type="entry name" value="MoeA_C_domain_IV_sf"/>
</dbReference>
<dbReference type="InterPro" id="IPR038987">
    <property type="entry name" value="MoeA-like"/>
</dbReference>
<dbReference type="GO" id="GO:0006777">
    <property type="term" value="P:Mo-molybdopterin cofactor biosynthetic process"/>
    <property type="evidence" value="ECO:0007669"/>
    <property type="project" value="UniProtKB-UniRule"/>
</dbReference>
<gene>
    <name evidence="15" type="ORF">BJI67_09415</name>
</gene>
<evidence type="ECO:0000256" key="1">
    <source>
        <dbReference type="ARBA" id="ARBA00001946"/>
    </source>
</evidence>
<dbReference type="SMART" id="SM00852">
    <property type="entry name" value="MoCF_biosynth"/>
    <property type="match status" value="1"/>
</dbReference>
<dbReference type="KEGG" id="aaeo:BJI67_09415"/>
<evidence type="ECO:0000256" key="9">
    <source>
        <dbReference type="ARBA" id="ARBA00022723"/>
    </source>
</evidence>
<evidence type="ECO:0000256" key="3">
    <source>
        <dbReference type="ARBA" id="ARBA00005046"/>
    </source>
</evidence>
<dbReference type="AlphaFoldDB" id="A0A1D8K8H2"/>
<dbReference type="InterPro" id="IPR001453">
    <property type="entry name" value="MoaB/Mog_dom"/>
</dbReference>
<keyword evidence="16" id="KW-1185">Reference proteome</keyword>
<dbReference type="FunFam" id="3.40.980.10:FF:000004">
    <property type="entry name" value="Molybdopterin molybdenumtransferase"/>
    <property type="match status" value="1"/>
</dbReference>
<dbReference type="Pfam" id="PF00994">
    <property type="entry name" value="MoCF_biosynth"/>
    <property type="match status" value="1"/>
</dbReference>
<evidence type="ECO:0000256" key="6">
    <source>
        <dbReference type="ARBA" id="ARBA00021108"/>
    </source>
</evidence>
<dbReference type="GO" id="GO:0005829">
    <property type="term" value="C:cytosol"/>
    <property type="evidence" value="ECO:0007669"/>
    <property type="project" value="TreeGrafter"/>
</dbReference>
<reference evidence="15 16" key="1">
    <citation type="submission" date="2016-09" db="EMBL/GenBank/DDBJ databases">
        <title>Acidihalobacter prosperus V6 (DSM14174).</title>
        <authorList>
            <person name="Khaleque H.N."/>
            <person name="Ramsay J.P."/>
            <person name="Murphy R.J.T."/>
            <person name="Kaksonen A.H."/>
            <person name="Boxall N.J."/>
            <person name="Watkin E.L.J."/>
        </authorList>
    </citation>
    <scope>NUCLEOTIDE SEQUENCE [LARGE SCALE GENOMIC DNA]</scope>
    <source>
        <strain evidence="15 16">V6</strain>
    </source>
</reference>
<evidence type="ECO:0000259" key="14">
    <source>
        <dbReference type="SMART" id="SM00852"/>
    </source>
</evidence>
<keyword evidence="11 13" id="KW-0501">Molybdenum cofactor biosynthesis</keyword>
<comment type="cofactor">
    <cofactor evidence="1 13">
        <name>Mg(2+)</name>
        <dbReference type="ChEBI" id="CHEBI:18420"/>
    </cofactor>
</comment>
<dbReference type="InterPro" id="IPR008284">
    <property type="entry name" value="MoCF_biosynth_CS"/>
</dbReference>
<comment type="function">
    <text evidence="2 13">Catalyzes the insertion of molybdate into adenylated molybdopterin with the concomitant release of AMP.</text>
</comment>
<evidence type="ECO:0000313" key="16">
    <source>
        <dbReference type="Proteomes" id="UP000095342"/>
    </source>
</evidence>
<dbReference type="PANTHER" id="PTHR10192:SF5">
    <property type="entry name" value="GEPHYRIN"/>
    <property type="match status" value="1"/>
</dbReference>
<name>A0A1D8K8H2_9GAMM</name>
<dbReference type="PROSITE" id="PS01079">
    <property type="entry name" value="MOCF_BIOSYNTHESIS_2"/>
    <property type="match status" value="1"/>
</dbReference>
<evidence type="ECO:0000256" key="10">
    <source>
        <dbReference type="ARBA" id="ARBA00022842"/>
    </source>
</evidence>
<dbReference type="UniPathway" id="UPA00344"/>
<keyword evidence="8 13" id="KW-0808">Transferase</keyword>
<evidence type="ECO:0000256" key="5">
    <source>
        <dbReference type="ARBA" id="ARBA00013269"/>
    </source>
</evidence>
<dbReference type="InterPro" id="IPR036135">
    <property type="entry name" value="MoeA_linker/N_sf"/>
</dbReference>
<dbReference type="NCBIfam" id="NF045515">
    <property type="entry name" value="Glp_gephyrin"/>
    <property type="match status" value="1"/>
</dbReference>
<dbReference type="Gene3D" id="3.40.980.10">
    <property type="entry name" value="MoaB/Mog-like domain"/>
    <property type="match status" value="1"/>
</dbReference>
<comment type="similarity">
    <text evidence="4 13">Belongs to the MoeA family.</text>
</comment>
<evidence type="ECO:0000256" key="13">
    <source>
        <dbReference type="RuleBase" id="RU365090"/>
    </source>
</evidence>
<dbReference type="EMBL" id="CP017448">
    <property type="protein sequence ID" value="AOV17253.1"/>
    <property type="molecule type" value="Genomic_DNA"/>
</dbReference>
<keyword evidence="10 13" id="KW-0460">Magnesium</keyword>
<dbReference type="CDD" id="cd00887">
    <property type="entry name" value="MoeA"/>
    <property type="match status" value="1"/>
</dbReference>
<evidence type="ECO:0000256" key="7">
    <source>
        <dbReference type="ARBA" id="ARBA00022505"/>
    </source>
</evidence>
<evidence type="ECO:0000256" key="2">
    <source>
        <dbReference type="ARBA" id="ARBA00002901"/>
    </source>
</evidence>
<keyword evidence="7 13" id="KW-0500">Molybdenum</keyword>
<dbReference type="InterPro" id="IPR005110">
    <property type="entry name" value="MoeA_linker/N"/>
</dbReference>